<dbReference type="Proteomes" id="UP001642409">
    <property type="component" value="Unassembled WGS sequence"/>
</dbReference>
<dbReference type="EMBL" id="CATOUU010000656">
    <property type="protein sequence ID" value="CAI9938588.1"/>
    <property type="molecule type" value="Genomic_DNA"/>
</dbReference>
<keyword evidence="3" id="KW-1185">Reference proteome</keyword>
<evidence type="ECO:0000313" key="3">
    <source>
        <dbReference type="Proteomes" id="UP001642409"/>
    </source>
</evidence>
<organism evidence="1">
    <name type="scientific">Hexamita inflata</name>
    <dbReference type="NCBI Taxonomy" id="28002"/>
    <lineage>
        <taxon>Eukaryota</taxon>
        <taxon>Metamonada</taxon>
        <taxon>Diplomonadida</taxon>
        <taxon>Hexamitidae</taxon>
        <taxon>Hexamitinae</taxon>
        <taxon>Hexamita</taxon>
    </lineage>
</organism>
<protein>
    <submittedName>
        <fullName evidence="2">Hypothetical_protein</fullName>
    </submittedName>
</protein>
<dbReference type="AlphaFoldDB" id="A0AA86PHD5"/>
<accession>A0AA86PHD5</accession>
<gene>
    <name evidence="2" type="ORF">HINF_LOCUS24101</name>
    <name evidence="1" type="ORF">HINF_LOCUS26233</name>
</gene>
<evidence type="ECO:0000313" key="1">
    <source>
        <dbReference type="EMBL" id="CAI9938588.1"/>
    </source>
</evidence>
<sequence>MLQPALKQRYICNLLNTQLQKYALQQMNSVEYSNEQASNQYEEEIENIPFDQGKNIIELNKGIITSSSSRIFDDIISNPLNNSYNQIITNSNSVNDWQLKELNIDWKIEQEYDLFDDL</sequence>
<comment type="caution">
    <text evidence="1">The sequence shown here is derived from an EMBL/GenBank/DDBJ whole genome shotgun (WGS) entry which is preliminary data.</text>
</comment>
<evidence type="ECO:0000313" key="2">
    <source>
        <dbReference type="EMBL" id="CAL6014091.1"/>
    </source>
</evidence>
<name>A0AA86PHD5_9EUKA</name>
<reference evidence="2 3" key="2">
    <citation type="submission" date="2024-07" db="EMBL/GenBank/DDBJ databases">
        <authorList>
            <person name="Akdeniz Z."/>
        </authorList>
    </citation>
    <scope>NUCLEOTIDE SEQUENCE [LARGE SCALE GENOMIC DNA]</scope>
</reference>
<reference evidence="1" key="1">
    <citation type="submission" date="2023-06" db="EMBL/GenBank/DDBJ databases">
        <authorList>
            <person name="Kurt Z."/>
        </authorList>
    </citation>
    <scope>NUCLEOTIDE SEQUENCE</scope>
</reference>
<dbReference type="EMBL" id="CAXDID020000070">
    <property type="protein sequence ID" value="CAL6014091.1"/>
    <property type="molecule type" value="Genomic_DNA"/>
</dbReference>
<proteinExistence type="predicted"/>